<protein>
    <recommendedName>
        <fullName evidence="6">HTH gntR-type domain-containing protein</fullName>
    </recommendedName>
</protein>
<dbReference type="CDD" id="cd07377">
    <property type="entry name" value="WHTH_GntR"/>
    <property type="match status" value="1"/>
</dbReference>
<keyword evidence="4" id="KW-0238">DNA-binding</keyword>
<dbReference type="InterPro" id="IPR036390">
    <property type="entry name" value="WH_DNA-bd_sf"/>
</dbReference>
<reference evidence="7 8" key="1">
    <citation type="submission" date="2020-07" db="EMBL/GenBank/DDBJ databases">
        <title>Sequencing the genomes of 1000 actinobacteria strains.</title>
        <authorList>
            <person name="Klenk H.-P."/>
        </authorList>
    </citation>
    <scope>NUCLEOTIDE SEQUENCE [LARGE SCALE GENOMIC DNA]</scope>
    <source>
        <strain evidence="7 8">DSM 103164</strain>
    </source>
</reference>
<keyword evidence="2" id="KW-0663">Pyridoxal phosphate</keyword>
<evidence type="ECO:0000256" key="1">
    <source>
        <dbReference type="ARBA" id="ARBA00005384"/>
    </source>
</evidence>
<gene>
    <name evidence="7" type="ORF">GGQ54_000592</name>
</gene>
<dbReference type="Pfam" id="PF00392">
    <property type="entry name" value="GntR"/>
    <property type="match status" value="1"/>
</dbReference>
<dbReference type="SUPFAM" id="SSF46785">
    <property type="entry name" value="Winged helix' DNA-binding domain"/>
    <property type="match status" value="1"/>
</dbReference>
<dbReference type="GO" id="GO:0003677">
    <property type="term" value="F:DNA binding"/>
    <property type="evidence" value="ECO:0007669"/>
    <property type="project" value="UniProtKB-KW"/>
</dbReference>
<dbReference type="Gene3D" id="3.90.1150.10">
    <property type="entry name" value="Aspartate Aminotransferase, domain 1"/>
    <property type="match status" value="1"/>
</dbReference>
<dbReference type="Proteomes" id="UP000527616">
    <property type="component" value="Unassembled WGS sequence"/>
</dbReference>
<dbReference type="InterPro" id="IPR004839">
    <property type="entry name" value="Aminotransferase_I/II_large"/>
</dbReference>
<dbReference type="InterPro" id="IPR015424">
    <property type="entry name" value="PyrdxlP-dep_Trfase"/>
</dbReference>
<dbReference type="Gene3D" id="1.10.10.10">
    <property type="entry name" value="Winged helix-like DNA-binding domain superfamily/Winged helix DNA-binding domain"/>
    <property type="match status" value="1"/>
</dbReference>
<dbReference type="InterPro" id="IPR015421">
    <property type="entry name" value="PyrdxlP-dep_Trfase_major"/>
</dbReference>
<keyword evidence="8" id="KW-1185">Reference proteome</keyword>
<organism evidence="7 8">
    <name type="scientific">Naumannella cuiyingiana</name>
    <dbReference type="NCBI Taxonomy" id="1347891"/>
    <lineage>
        <taxon>Bacteria</taxon>
        <taxon>Bacillati</taxon>
        <taxon>Actinomycetota</taxon>
        <taxon>Actinomycetes</taxon>
        <taxon>Propionibacteriales</taxon>
        <taxon>Propionibacteriaceae</taxon>
        <taxon>Naumannella</taxon>
    </lineage>
</organism>
<dbReference type="AlphaFoldDB" id="A0A7Z0D6Z8"/>
<dbReference type="GO" id="GO:0030170">
    <property type="term" value="F:pyridoxal phosphate binding"/>
    <property type="evidence" value="ECO:0007669"/>
    <property type="project" value="InterPro"/>
</dbReference>
<evidence type="ECO:0000256" key="2">
    <source>
        <dbReference type="ARBA" id="ARBA00022898"/>
    </source>
</evidence>
<dbReference type="RefSeq" id="WP_179444030.1">
    <property type="nucleotide sequence ID" value="NZ_JACBZS010000001.1"/>
</dbReference>
<evidence type="ECO:0000256" key="3">
    <source>
        <dbReference type="ARBA" id="ARBA00023015"/>
    </source>
</evidence>
<dbReference type="InterPro" id="IPR015422">
    <property type="entry name" value="PyrdxlP-dep_Trfase_small"/>
</dbReference>
<dbReference type="Gene3D" id="3.40.640.10">
    <property type="entry name" value="Type I PLP-dependent aspartate aminotransferase-like (Major domain)"/>
    <property type="match status" value="1"/>
</dbReference>
<feature type="domain" description="HTH gntR-type" evidence="6">
    <location>
        <begin position="19"/>
        <end position="87"/>
    </location>
</feature>
<keyword evidence="3" id="KW-0805">Transcription regulation</keyword>
<comment type="caution">
    <text evidence="7">The sequence shown here is derived from an EMBL/GenBank/DDBJ whole genome shotgun (WGS) entry which is preliminary data.</text>
</comment>
<proteinExistence type="inferred from homology"/>
<dbReference type="InterPro" id="IPR036388">
    <property type="entry name" value="WH-like_DNA-bd_sf"/>
</dbReference>
<name>A0A7Z0D6Z8_9ACTN</name>
<evidence type="ECO:0000256" key="5">
    <source>
        <dbReference type="ARBA" id="ARBA00023163"/>
    </source>
</evidence>
<dbReference type="InterPro" id="IPR051446">
    <property type="entry name" value="HTH_trans_reg/aminotransferase"/>
</dbReference>
<dbReference type="InterPro" id="IPR000524">
    <property type="entry name" value="Tscrpt_reg_HTH_GntR"/>
</dbReference>
<sequence>MSIGANVLAGLLGGPPWTQPRYRDLADRIARLIADGRIAAGTRLPSERDLAAATDLSRTTIGAAYTTLTERDLLRPRRGAGHFVTERPAPTMSPLLPAAGPDADGRIGLTAAADAALPHVGAAYARALDRLPELTGGSGYFPDGLPELRAALAERYAARGLPTDPRQLLITTGALSALAIVARTLAGPRRALITESVGFGNTLHLLHDVARRSGGRVRSFDTSPAGWNLDSLAAALAETRPAAVFVIADFHNPTGRQMDDTTRAGLAARARRAGVPVVADETLAELALPWAAPALPVAAHDPSAILVGSASKTYWGGLRLGWIRAPHAMIEPLLRARTLADHGAAVEQLVLAELLADPTANPAARERLHRQAVTAMDLVREHLPEFAFRRPDGGQSLWLELPSASSTRLTRRAAEHGVLLTPGPHFFCNPGGERWLRLPFAAPEDAFAEAVRRIARAWQELDRPDAPTRHEGFGPLSA</sequence>
<comment type="similarity">
    <text evidence="1">In the C-terminal section; belongs to the class-I pyridoxal-phosphate-dependent aminotransferase family.</text>
</comment>
<dbReference type="PANTHER" id="PTHR46577:SF1">
    <property type="entry name" value="HTH-TYPE TRANSCRIPTIONAL REGULATORY PROTEIN GABR"/>
    <property type="match status" value="1"/>
</dbReference>
<dbReference type="PANTHER" id="PTHR46577">
    <property type="entry name" value="HTH-TYPE TRANSCRIPTIONAL REGULATORY PROTEIN GABR"/>
    <property type="match status" value="1"/>
</dbReference>
<keyword evidence="5" id="KW-0804">Transcription</keyword>
<evidence type="ECO:0000259" key="6">
    <source>
        <dbReference type="PROSITE" id="PS50949"/>
    </source>
</evidence>
<dbReference type="GO" id="GO:0003700">
    <property type="term" value="F:DNA-binding transcription factor activity"/>
    <property type="evidence" value="ECO:0007669"/>
    <property type="project" value="InterPro"/>
</dbReference>
<dbReference type="SUPFAM" id="SSF53383">
    <property type="entry name" value="PLP-dependent transferases"/>
    <property type="match status" value="1"/>
</dbReference>
<evidence type="ECO:0000256" key="4">
    <source>
        <dbReference type="ARBA" id="ARBA00023125"/>
    </source>
</evidence>
<evidence type="ECO:0000313" key="7">
    <source>
        <dbReference type="EMBL" id="NYI70032.1"/>
    </source>
</evidence>
<dbReference type="Pfam" id="PF00155">
    <property type="entry name" value="Aminotran_1_2"/>
    <property type="match status" value="1"/>
</dbReference>
<dbReference type="SMART" id="SM00345">
    <property type="entry name" value="HTH_GNTR"/>
    <property type="match status" value="1"/>
</dbReference>
<dbReference type="PROSITE" id="PS50949">
    <property type="entry name" value="HTH_GNTR"/>
    <property type="match status" value="1"/>
</dbReference>
<accession>A0A7Z0D6Z8</accession>
<evidence type="ECO:0000313" key="8">
    <source>
        <dbReference type="Proteomes" id="UP000527616"/>
    </source>
</evidence>
<dbReference type="EMBL" id="JACBZS010000001">
    <property type="protein sequence ID" value="NYI70032.1"/>
    <property type="molecule type" value="Genomic_DNA"/>
</dbReference>
<dbReference type="CDD" id="cd00609">
    <property type="entry name" value="AAT_like"/>
    <property type="match status" value="1"/>
</dbReference>